<dbReference type="Proteomes" id="UP001139648">
    <property type="component" value="Unassembled WGS sequence"/>
</dbReference>
<protein>
    <submittedName>
        <fullName evidence="1">Uncharacterized protein</fullName>
    </submittedName>
</protein>
<comment type="caution">
    <text evidence="1">The sequence shown here is derived from an EMBL/GenBank/DDBJ whole genome shotgun (WGS) entry which is preliminary data.</text>
</comment>
<organism evidence="1 2">
    <name type="scientific">Nonomuraea thailandensis</name>
    <dbReference type="NCBI Taxonomy" id="1188745"/>
    <lineage>
        <taxon>Bacteria</taxon>
        <taxon>Bacillati</taxon>
        <taxon>Actinomycetota</taxon>
        <taxon>Actinomycetes</taxon>
        <taxon>Streptosporangiales</taxon>
        <taxon>Streptosporangiaceae</taxon>
        <taxon>Nonomuraea</taxon>
    </lineage>
</organism>
<evidence type="ECO:0000313" key="1">
    <source>
        <dbReference type="EMBL" id="MCP2363347.1"/>
    </source>
</evidence>
<evidence type="ECO:0000313" key="2">
    <source>
        <dbReference type="Proteomes" id="UP001139648"/>
    </source>
</evidence>
<sequence length="212" mass="22686">MATSGRRRAVWAGAALAVAVAAIALPDRGSFRAGVTGTAVEEVLRVDSATRAALLEAADRHLETDPGRVGQYLLITERPELRPRVFCREEFVEVRRKDPHLLLGVVAACLELARSGAGLVGGSGFHSPLLLTVERAGERAGEQAGERFAVREVEEPLDGDMNLPSIRRMFSPEGAPRAVDLEAGGRETQQALDDEACRVFGLPAGTEVTYLS</sequence>
<dbReference type="AlphaFoldDB" id="A0A9X2GT80"/>
<proteinExistence type="predicted"/>
<name>A0A9X2GT80_9ACTN</name>
<keyword evidence="2" id="KW-1185">Reference proteome</keyword>
<dbReference type="RefSeq" id="WP_345694404.1">
    <property type="nucleotide sequence ID" value="NZ_BAABKA010000023.1"/>
</dbReference>
<accession>A0A9X2GT80</accession>
<dbReference type="EMBL" id="JAMZEB010000002">
    <property type="protein sequence ID" value="MCP2363347.1"/>
    <property type="molecule type" value="Genomic_DNA"/>
</dbReference>
<gene>
    <name evidence="1" type="ORF">HD597_010367</name>
</gene>
<reference evidence="1" key="1">
    <citation type="submission" date="2022-06" db="EMBL/GenBank/DDBJ databases">
        <title>Sequencing the genomes of 1000 actinobacteria strains.</title>
        <authorList>
            <person name="Klenk H.-P."/>
        </authorList>
    </citation>
    <scope>NUCLEOTIDE SEQUENCE</scope>
    <source>
        <strain evidence="1">DSM 46694</strain>
    </source>
</reference>